<evidence type="ECO:0000313" key="2">
    <source>
        <dbReference type="Proteomes" id="UP000198287"/>
    </source>
</evidence>
<proteinExistence type="predicted"/>
<dbReference type="EMBL" id="LNIX01000051">
    <property type="protein sequence ID" value="OXA37853.1"/>
    <property type="molecule type" value="Genomic_DNA"/>
</dbReference>
<organism evidence="1 2">
    <name type="scientific">Folsomia candida</name>
    <name type="common">Springtail</name>
    <dbReference type="NCBI Taxonomy" id="158441"/>
    <lineage>
        <taxon>Eukaryota</taxon>
        <taxon>Metazoa</taxon>
        <taxon>Ecdysozoa</taxon>
        <taxon>Arthropoda</taxon>
        <taxon>Hexapoda</taxon>
        <taxon>Collembola</taxon>
        <taxon>Entomobryomorpha</taxon>
        <taxon>Isotomoidea</taxon>
        <taxon>Isotomidae</taxon>
        <taxon>Proisotominae</taxon>
        <taxon>Folsomia</taxon>
    </lineage>
</organism>
<dbReference type="Proteomes" id="UP000198287">
    <property type="component" value="Unassembled WGS sequence"/>
</dbReference>
<keyword evidence="2" id="KW-1185">Reference proteome</keyword>
<accession>A0A226CY27</accession>
<name>A0A226CY27_FOLCA</name>
<gene>
    <name evidence="1" type="ORF">Fcan01_27339</name>
</gene>
<evidence type="ECO:0000313" key="1">
    <source>
        <dbReference type="EMBL" id="OXA37853.1"/>
    </source>
</evidence>
<dbReference type="AlphaFoldDB" id="A0A226CY27"/>
<sequence length="181" mass="19477">MWSWAISQASHTLVSKNIRKFDILSVRLVQSITLASCCFIFSVSCRFSKLLGTGWLRRPRIRFVSNVGQDAGNFIGAVVVDSINSVGSAGRAAGTWVSGAAEDSLNFVGRVGQGYGNLVGRSVAQSIDWVADAAIFVGDTVSNNWTLLGQDMENFVDWLNGVAYSVEEIVSDGIGFMITSL</sequence>
<protein>
    <submittedName>
        <fullName evidence="1">Uncharacterized protein</fullName>
    </submittedName>
</protein>
<reference evidence="1 2" key="1">
    <citation type="submission" date="2015-12" db="EMBL/GenBank/DDBJ databases">
        <title>The genome of Folsomia candida.</title>
        <authorList>
            <person name="Faddeeva A."/>
            <person name="Derks M.F."/>
            <person name="Anvar Y."/>
            <person name="Smit S."/>
            <person name="Van Straalen N."/>
            <person name="Roelofs D."/>
        </authorList>
    </citation>
    <scope>NUCLEOTIDE SEQUENCE [LARGE SCALE GENOMIC DNA]</scope>
    <source>
        <strain evidence="1 2">VU population</strain>
        <tissue evidence="1">Whole body</tissue>
    </source>
</reference>
<comment type="caution">
    <text evidence="1">The sequence shown here is derived from an EMBL/GenBank/DDBJ whole genome shotgun (WGS) entry which is preliminary data.</text>
</comment>